<dbReference type="FunFam" id="3.30.830.10:FF:000001">
    <property type="entry name" value="Mitochondrial-processing peptidase subunit beta, mitochondrial"/>
    <property type="match status" value="1"/>
</dbReference>
<keyword evidence="12" id="KW-0482">Metalloprotease</keyword>
<dbReference type="PANTHER" id="PTHR11851">
    <property type="entry name" value="METALLOPROTEASE"/>
    <property type="match status" value="1"/>
</dbReference>
<dbReference type="FunFam" id="3.30.830.10:FF:000002">
    <property type="entry name" value="Mitochondrial-processing peptidase subunit beta"/>
    <property type="match status" value="1"/>
</dbReference>
<evidence type="ECO:0000259" key="16">
    <source>
        <dbReference type="Pfam" id="PF00675"/>
    </source>
</evidence>
<dbReference type="Pfam" id="PF05193">
    <property type="entry name" value="Peptidase_M16_C"/>
    <property type="match status" value="1"/>
</dbReference>
<dbReference type="InterPro" id="IPR011249">
    <property type="entry name" value="Metalloenz_LuxS/M16"/>
</dbReference>
<evidence type="ECO:0000256" key="4">
    <source>
        <dbReference type="ARBA" id="ARBA00007261"/>
    </source>
</evidence>
<dbReference type="PROSITE" id="PS00143">
    <property type="entry name" value="INSULINASE"/>
    <property type="match status" value="1"/>
</dbReference>
<evidence type="ECO:0000313" key="18">
    <source>
        <dbReference type="EMBL" id="GAU99379.1"/>
    </source>
</evidence>
<dbReference type="InterPro" id="IPR001431">
    <property type="entry name" value="Pept_M16_Zn_BS"/>
</dbReference>
<dbReference type="EMBL" id="BDGG01000005">
    <property type="protein sequence ID" value="GAU99379.1"/>
    <property type="molecule type" value="Genomic_DNA"/>
</dbReference>
<keyword evidence="9" id="KW-0378">Hydrolase</keyword>
<keyword evidence="8" id="KW-0479">Metal-binding</keyword>
<evidence type="ECO:0000256" key="7">
    <source>
        <dbReference type="ARBA" id="ARBA00022670"/>
    </source>
</evidence>
<organism evidence="18 19">
    <name type="scientific">Ramazzottius varieornatus</name>
    <name type="common">Water bear</name>
    <name type="synonym">Tardigrade</name>
    <dbReference type="NCBI Taxonomy" id="947166"/>
    <lineage>
        <taxon>Eukaryota</taxon>
        <taxon>Metazoa</taxon>
        <taxon>Ecdysozoa</taxon>
        <taxon>Tardigrada</taxon>
        <taxon>Eutardigrada</taxon>
        <taxon>Parachela</taxon>
        <taxon>Hypsibioidea</taxon>
        <taxon>Ramazzottiidae</taxon>
        <taxon>Ramazzottius</taxon>
    </lineage>
</organism>
<dbReference type="SUPFAM" id="SSF63411">
    <property type="entry name" value="LuxS/MPP-like metallohydrolase"/>
    <property type="match status" value="2"/>
</dbReference>
<sequence length="475" mass="53594">MASNLVKLSSSLLRKTLKKPSVARRWKTNQAVSYKQSIINVPETRVSTLSNGFRIATEDSGLPTCTVGLWIDAGSRYENDRNNGVAHFLEHMIFKGTSNRSQEQLELEVENMGAHLNAYTSREQTVYYAKCFSKDLEQSVDILADIIQNSNFGEEEIERERGVILREMQEVETNLQEVVFDHLHASAYQGTPLGRTILGPTENIKSISRKDIVQYIEGHYKAPRIVLAAAGGVNHDQLCKIAEKYFGKIGVTYPGEVPMIQPCRFTGSEIRVRDDDMPLAHIAVAVESVGWTHPDNIPLMIANTIIGSWDRSHGAGVNVASKLGQNVAKLSLCNNFQSFNTCYTDTGLWGVYFVCDRMVIDDFIFNLQHEWMRLCSSVTEFEVERAKNLLKANMLLQLDGTTPICEDIGRQMLCYGRRIPFPELEARIDSVNSEIVRTACTRYIYDRCPAVAGVGPIEALTDYNRLRSGMYWLRW</sequence>
<evidence type="ECO:0000256" key="8">
    <source>
        <dbReference type="ARBA" id="ARBA00022723"/>
    </source>
</evidence>
<feature type="domain" description="Peptidase M16 N-terminal" evidence="16">
    <location>
        <begin position="54"/>
        <end position="200"/>
    </location>
</feature>
<comment type="subcellular location">
    <subcellularLocation>
        <location evidence="3">Mitochondrion</location>
    </subcellularLocation>
</comment>
<comment type="similarity">
    <text evidence="4 15">Belongs to the peptidase M16 family.</text>
</comment>
<comment type="catalytic activity">
    <reaction evidence="1">
        <text>Release of N-terminal transit peptides from precursor proteins imported into the mitochondrion, typically with Arg in position P2.</text>
        <dbReference type="EC" id="3.4.24.64"/>
    </reaction>
</comment>
<keyword evidence="11" id="KW-0809">Transit peptide</keyword>
<dbReference type="MEROPS" id="M16.981"/>
<protein>
    <recommendedName>
        <fullName evidence="6">Mitochondrial-processing peptidase subunit beta</fullName>
        <ecNumber evidence="5">3.4.24.64</ecNumber>
    </recommendedName>
    <alternativeName>
        <fullName evidence="14">Beta-MPP</fullName>
    </alternativeName>
</protein>
<comment type="caution">
    <text evidence="18">The sequence shown here is derived from an EMBL/GenBank/DDBJ whole genome shotgun (WGS) entry which is preliminary data.</text>
</comment>
<dbReference type="GO" id="GO:0006627">
    <property type="term" value="P:protein processing involved in protein targeting to mitochondrion"/>
    <property type="evidence" value="ECO:0007669"/>
    <property type="project" value="TreeGrafter"/>
</dbReference>
<dbReference type="AlphaFoldDB" id="A0A1D1VCN2"/>
<dbReference type="InterPro" id="IPR050361">
    <property type="entry name" value="MPP/UQCRC_Complex"/>
</dbReference>
<comment type="cofactor">
    <cofactor evidence="2">
        <name>Zn(2+)</name>
        <dbReference type="ChEBI" id="CHEBI:29105"/>
    </cofactor>
</comment>
<accession>A0A1D1VCN2</accession>
<dbReference type="GO" id="GO:0005759">
    <property type="term" value="C:mitochondrial matrix"/>
    <property type="evidence" value="ECO:0007669"/>
    <property type="project" value="UniProtKB-ARBA"/>
</dbReference>
<keyword evidence="10" id="KW-0862">Zinc</keyword>
<evidence type="ECO:0000256" key="2">
    <source>
        <dbReference type="ARBA" id="ARBA00001947"/>
    </source>
</evidence>
<name>A0A1D1VCN2_RAMVA</name>
<evidence type="ECO:0000256" key="15">
    <source>
        <dbReference type="RuleBase" id="RU004447"/>
    </source>
</evidence>
<dbReference type="GO" id="GO:0004222">
    <property type="term" value="F:metalloendopeptidase activity"/>
    <property type="evidence" value="ECO:0007669"/>
    <property type="project" value="UniProtKB-EC"/>
</dbReference>
<keyword evidence="13" id="KW-0496">Mitochondrion</keyword>
<evidence type="ECO:0000256" key="14">
    <source>
        <dbReference type="ARBA" id="ARBA00031018"/>
    </source>
</evidence>
<dbReference type="Proteomes" id="UP000186922">
    <property type="component" value="Unassembled WGS sequence"/>
</dbReference>
<proteinExistence type="inferred from homology"/>
<dbReference type="Gene3D" id="3.30.830.10">
    <property type="entry name" value="Metalloenzyme, LuxS/M16 peptidase-like"/>
    <property type="match status" value="2"/>
</dbReference>
<dbReference type="EC" id="3.4.24.64" evidence="5"/>
<evidence type="ECO:0000256" key="11">
    <source>
        <dbReference type="ARBA" id="ARBA00022946"/>
    </source>
</evidence>
<evidence type="ECO:0000256" key="12">
    <source>
        <dbReference type="ARBA" id="ARBA00023049"/>
    </source>
</evidence>
<evidence type="ECO:0000256" key="5">
    <source>
        <dbReference type="ARBA" id="ARBA00012299"/>
    </source>
</evidence>
<dbReference type="InterPro" id="IPR011765">
    <property type="entry name" value="Pept_M16_N"/>
</dbReference>
<dbReference type="Pfam" id="PF00675">
    <property type="entry name" value="Peptidase_M16"/>
    <property type="match status" value="1"/>
</dbReference>
<dbReference type="InterPro" id="IPR007863">
    <property type="entry name" value="Peptidase_M16_C"/>
</dbReference>
<evidence type="ECO:0000256" key="10">
    <source>
        <dbReference type="ARBA" id="ARBA00022833"/>
    </source>
</evidence>
<feature type="domain" description="Peptidase M16 C-terminal" evidence="17">
    <location>
        <begin position="206"/>
        <end position="390"/>
    </location>
</feature>
<dbReference type="GO" id="GO:0046872">
    <property type="term" value="F:metal ion binding"/>
    <property type="evidence" value="ECO:0007669"/>
    <property type="project" value="UniProtKB-KW"/>
</dbReference>
<evidence type="ECO:0000256" key="13">
    <source>
        <dbReference type="ARBA" id="ARBA00023128"/>
    </source>
</evidence>
<evidence type="ECO:0000259" key="17">
    <source>
        <dbReference type="Pfam" id="PF05193"/>
    </source>
</evidence>
<dbReference type="OrthoDB" id="10251424at2759"/>
<dbReference type="PANTHER" id="PTHR11851:SF149">
    <property type="entry name" value="GH01077P"/>
    <property type="match status" value="1"/>
</dbReference>
<evidence type="ECO:0000256" key="9">
    <source>
        <dbReference type="ARBA" id="ARBA00022801"/>
    </source>
</evidence>
<keyword evidence="19" id="KW-1185">Reference proteome</keyword>
<reference evidence="18 19" key="1">
    <citation type="journal article" date="2016" name="Nat. Commun.">
        <title>Extremotolerant tardigrade genome and improved radiotolerance of human cultured cells by tardigrade-unique protein.</title>
        <authorList>
            <person name="Hashimoto T."/>
            <person name="Horikawa D.D."/>
            <person name="Saito Y."/>
            <person name="Kuwahara H."/>
            <person name="Kozuka-Hata H."/>
            <person name="Shin-I T."/>
            <person name="Minakuchi Y."/>
            <person name="Ohishi K."/>
            <person name="Motoyama A."/>
            <person name="Aizu T."/>
            <person name="Enomoto A."/>
            <person name="Kondo K."/>
            <person name="Tanaka S."/>
            <person name="Hara Y."/>
            <person name="Koshikawa S."/>
            <person name="Sagara H."/>
            <person name="Miura T."/>
            <person name="Yokobori S."/>
            <person name="Miyagawa K."/>
            <person name="Suzuki Y."/>
            <person name="Kubo T."/>
            <person name="Oyama M."/>
            <person name="Kohara Y."/>
            <person name="Fujiyama A."/>
            <person name="Arakawa K."/>
            <person name="Katayama T."/>
            <person name="Toyoda A."/>
            <person name="Kunieda T."/>
        </authorList>
    </citation>
    <scope>NUCLEOTIDE SEQUENCE [LARGE SCALE GENOMIC DNA]</scope>
    <source>
        <strain evidence="18 19">YOKOZUNA-1</strain>
    </source>
</reference>
<evidence type="ECO:0000313" key="19">
    <source>
        <dbReference type="Proteomes" id="UP000186922"/>
    </source>
</evidence>
<evidence type="ECO:0000256" key="1">
    <source>
        <dbReference type="ARBA" id="ARBA00001098"/>
    </source>
</evidence>
<evidence type="ECO:0000256" key="6">
    <source>
        <dbReference type="ARBA" id="ARBA00020510"/>
    </source>
</evidence>
<dbReference type="STRING" id="947166.A0A1D1VCN2"/>
<keyword evidence="7" id="KW-0645">Protease</keyword>
<gene>
    <name evidence="18" type="primary">RvY_10395-1</name>
    <name evidence="18" type="synonym">RvY_10395.1</name>
    <name evidence="18" type="ORF">RvY_10395</name>
</gene>
<evidence type="ECO:0000256" key="3">
    <source>
        <dbReference type="ARBA" id="ARBA00004173"/>
    </source>
</evidence>